<keyword evidence="2" id="KW-1003">Cell membrane</keyword>
<dbReference type="InterPro" id="IPR010619">
    <property type="entry name" value="ThrE-like_N"/>
</dbReference>
<dbReference type="Pfam" id="PF06738">
    <property type="entry name" value="ThrE"/>
    <property type="match status" value="1"/>
</dbReference>
<feature type="domain" description="Threonine/serine exporter-like N-terminal" evidence="8">
    <location>
        <begin position="45"/>
        <end position="288"/>
    </location>
</feature>
<evidence type="ECO:0000256" key="1">
    <source>
        <dbReference type="ARBA" id="ARBA00004651"/>
    </source>
</evidence>
<dbReference type="InterPro" id="IPR024528">
    <property type="entry name" value="ThrE_2"/>
</dbReference>
<feature type="transmembrane region" description="Helical" evidence="7">
    <location>
        <begin position="304"/>
        <end position="326"/>
    </location>
</feature>
<reference evidence="11" key="1">
    <citation type="journal article" date="2019" name="Int. J. Syst. Evol. Microbiol.">
        <title>The Global Catalogue of Microorganisms (GCM) 10K type strain sequencing project: providing services to taxonomists for standard genome sequencing and annotation.</title>
        <authorList>
            <consortium name="The Broad Institute Genomics Platform"/>
            <consortium name="The Broad Institute Genome Sequencing Center for Infectious Disease"/>
            <person name="Wu L."/>
            <person name="Ma J."/>
        </authorList>
    </citation>
    <scope>NUCLEOTIDE SEQUENCE [LARGE SCALE GENOMIC DNA]</scope>
    <source>
        <strain evidence="11">CCM 9110</strain>
    </source>
</reference>
<evidence type="ECO:0000256" key="2">
    <source>
        <dbReference type="ARBA" id="ARBA00022475"/>
    </source>
</evidence>
<evidence type="ECO:0000259" key="9">
    <source>
        <dbReference type="Pfam" id="PF12821"/>
    </source>
</evidence>
<comment type="caution">
    <text evidence="10">The sequence shown here is derived from an EMBL/GenBank/DDBJ whole genome shotgun (WGS) entry which is preliminary data.</text>
</comment>
<dbReference type="Proteomes" id="UP001597199">
    <property type="component" value="Unassembled WGS sequence"/>
</dbReference>
<keyword evidence="4 7" id="KW-1133">Transmembrane helix</keyword>
<dbReference type="InterPro" id="IPR050539">
    <property type="entry name" value="ThrE_Dicarb/AminoAcid_Exp"/>
</dbReference>
<keyword evidence="3 7" id="KW-0812">Transmembrane</keyword>
<evidence type="ECO:0000256" key="5">
    <source>
        <dbReference type="ARBA" id="ARBA00023136"/>
    </source>
</evidence>
<dbReference type="EMBL" id="JBHTOA010000025">
    <property type="protein sequence ID" value="MFD1398956.1"/>
    <property type="molecule type" value="Genomic_DNA"/>
</dbReference>
<evidence type="ECO:0000313" key="11">
    <source>
        <dbReference type="Proteomes" id="UP001597199"/>
    </source>
</evidence>
<organism evidence="10 11">
    <name type="scientific">Lacticaseibacillus suilingensis</name>
    <dbReference type="NCBI Taxonomy" id="2799577"/>
    <lineage>
        <taxon>Bacteria</taxon>
        <taxon>Bacillati</taxon>
        <taxon>Bacillota</taxon>
        <taxon>Bacilli</taxon>
        <taxon>Lactobacillales</taxon>
        <taxon>Lactobacillaceae</taxon>
        <taxon>Lacticaseibacillus</taxon>
    </lineage>
</organism>
<keyword evidence="5 7" id="KW-0472">Membrane</keyword>
<keyword evidence="11" id="KW-1185">Reference proteome</keyword>
<feature type="transmembrane region" description="Helical" evidence="7">
    <location>
        <begin position="333"/>
        <end position="350"/>
    </location>
</feature>
<feature type="transmembrane region" description="Helical" evidence="7">
    <location>
        <begin position="387"/>
        <end position="405"/>
    </location>
</feature>
<evidence type="ECO:0000256" key="7">
    <source>
        <dbReference type="SAM" id="Phobius"/>
    </source>
</evidence>
<feature type="transmembrane region" description="Helical" evidence="7">
    <location>
        <begin position="201"/>
        <end position="223"/>
    </location>
</feature>
<proteinExistence type="inferred from homology"/>
<evidence type="ECO:0000256" key="4">
    <source>
        <dbReference type="ARBA" id="ARBA00022989"/>
    </source>
</evidence>
<feature type="transmembrane region" description="Helical" evidence="7">
    <location>
        <begin position="156"/>
        <end position="189"/>
    </location>
</feature>
<name>A0ABW4BG40_9LACO</name>
<feature type="transmembrane region" description="Helical" evidence="7">
    <location>
        <begin position="235"/>
        <end position="258"/>
    </location>
</feature>
<dbReference type="RefSeq" id="WP_204118445.1">
    <property type="nucleotide sequence ID" value="NZ_BOLV01000005.1"/>
</dbReference>
<evidence type="ECO:0000256" key="6">
    <source>
        <dbReference type="ARBA" id="ARBA00034125"/>
    </source>
</evidence>
<feature type="domain" description="Threonine/Serine exporter ThrE" evidence="9">
    <location>
        <begin position="312"/>
        <end position="439"/>
    </location>
</feature>
<feature type="transmembrane region" description="Helical" evidence="7">
    <location>
        <begin position="417"/>
        <end position="437"/>
    </location>
</feature>
<dbReference type="PANTHER" id="PTHR34390">
    <property type="entry name" value="UPF0442 PROTEIN YJJB-RELATED"/>
    <property type="match status" value="1"/>
</dbReference>
<accession>A0ABW4BG40</accession>
<comment type="subcellular location">
    <subcellularLocation>
        <location evidence="1">Cell membrane</location>
        <topology evidence="1">Multi-pass membrane protein</topology>
    </subcellularLocation>
</comment>
<comment type="similarity">
    <text evidence="6">Belongs to the ThrE exporter (TC 2.A.79) family.</text>
</comment>
<gene>
    <name evidence="10" type="ORF">ACFQ41_06505</name>
</gene>
<evidence type="ECO:0000256" key="3">
    <source>
        <dbReference type="ARBA" id="ARBA00022692"/>
    </source>
</evidence>
<evidence type="ECO:0000259" key="8">
    <source>
        <dbReference type="Pfam" id="PF06738"/>
    </source>
</evidence>
<sequence length="449" mass="48295">MKDQEPKPATAPVNLPHHMTIHWHRFAKGEALPVTQVRLTERATIVGRVGLMMLACGTGAWRVREAMNTIARALGLTCSADVGLITLEYTCFENGRHYSQTLALPSSGVNTDRLHAMEVFVNHFEEECTGLTVHEVHERLDAIQRRSGNFSPLQVGLASALACAAFVFLLGGGPIEMLCAFFGAGVGNYTRRKMIDRHITLVAHVAVSVAAACLTYFAVFKLLEISFHIAAAHEAGYIGAMLFVIPGFPFITSGLDMAKLDMRSGLERGTFAILTIVVATLTGWVVAMLVQFHPENFLPLGLSFWPLLGLRIVASFCGVFGFSIMFNSPVPMATMAGLIGALANTLRLTLSSSAGLPPAAAAFLGALLAGLLASLANRRDGYPRISLTVPAIVIMVPGLYMYRAMFNLGLSNVDVGGSWLIQAAMMVVALPLGLAMARIITDPTWRHAD</sequence>
<protein>
    <submittedName>
        <fullName evidence="10">Threonine/serine exporter ThrE family protein</fullName>
    </submittedName>
</protein>
<dbReference type="Pfam" id="PF12821">
    <property type="entry name" value="ThrE_2"/>
    <property type="match status" value="1"/>
</dbReference>
<evidence type="ECO:0000313" key="10">
    <source>
        <dbReference type="EMBL" id="MFD1398956.1"/>
    </source>
</evidence>
<feature type="transmembrane region" description="Helical" evidence="7">
    <location>
        <begin position="356"/>
        <end position="375"/>
    </location>
</feature>
<feature type="transmembrane region" description="Helical" evidence="7">
    <location>
        <begin position="270"/>
        <end position="292"/>
    </location>
</feature>
<dbReference type="PANTHER" id="PTHR34390:SF2">
    <property type="entry name" value="SUCCINATE TRANSPORTER SUBUNIT YJJP-RELATED"/>
    <property type="match status" value="1"/>
</dbReference>